<feature type="compositionally biased region" description="Polar residues" evidence="1">
    <location>
        <begin position="365"/>
        <end position="374"/>
    </location>
</feature>
<accession>A0A834LB77</accession>
<dbReference type="OrthoDB" id="1746950at2759"/>
<dbReference type="InterPro" id="IPR003609">
    <property type="entry name" value="Pan_app"/>
</dbReference>
<feature type="region of interest" description="Disordered" evidence="1">
    <location>
        <begin position="434"/>
        <end position="465"/>
    </location>
</feature>
<proteinExistence type="predicted"/>
<protein>
    <recommendedName>
        <fullName evidence="6">Transposase MuDR plant domain-containing protein</fullName>
    </recommendedName>
</protein>
<feature type="domain" description="Transposase MuDR plant" evidence="2">
    <location>
        <begin position="248"/>
        <end position="310"/>
    </location>
</feature>
<dbReference type="Proteomes" id="UP000626092">
    <property type="component" value="Unassembled WGS sequence"/>
</dbReference>
<organism evidence="4 5">
    <name type="scientific">Rhododendron simsii</name>
    <name type="common">Sims's rhododendron</name>
    <dbReference type="NCBI Taxonomy" id="118357"/>
    <lineage>
        <taxon>Eukaryota</taxon>
        <taxon>Viridiplantae</taxon>
        <taxon>Streptophyta</taxon>
        <taxon>Embryophyta</taxon>
        <taxon>Tracheophyta</taxon>
        <taxon>Spermatophyta</taxon>
        <taxon>Magnoliopsida</taxon>
        <taxon>eudicotyledons</taxon>
        <taxon>Gunneridae</taxon>
        <taxon>Pentapetalae</taxon>
        <taxon>asterids</taxon>
        <taxon>Ericales</taxon>
        <taxon>Ericaceae</taxon>
        <taxon>Ericoideae</taxon>
        <taxon>Rhodoreae</taxon>
        <taxon>Rhododendron</taxon>
    </lineage>
</organism>
<feature type="compositionally biased region" description="Low complexity" evidence="1">
    <location>
        <begin position="441"/>
        <end position="460"/>
    </location>
</feature>
<evidence type="ECO:0008006" key="6">
    <source>
        <dbReference type="Google" id="ProtNLM"/>
    </source>
</evidence>
<reference evidence="4" key="1">
    <citation type="submission" date="2019-11" db="EMBL/GenBank/DDBJ databases">
        <authorList>
            <person name="Liu Y."/>
            <person name="Hou J."/>
            <person name="Li T.-Q."/>
            <person name="Guan C.-H."/>
            <person name="Wu X."/>
            <person name="Wu H.-Z."/>
            <person name="Ling F."/>
            <person name="Zhang R."/>
            <person name="Shi X.-G."/>
            <person name="Ren J.-P."/>
            <person name="Chen E.-F."/>
            <person name="Sun J.-M."/>
        </authorList>
    </citation>
    <scope>NUCLEOTIDE SEQUENCE</scope>
    <source>
        <strain evidence="4">Adult_tree_wgs_1</strain>
        <tissue evidence="4">Leaves</tissue>
    </source>
</reference>
<evidence type="ECO:0000313" key="4">
    <source>
        <dbReference type="EMBL" id="KAF7128017.1"/>
    </source>
</evidence>
<dbReference type="Pfam" id="PF03108">
    <property type="entry name" value="DBD_Tnp_Mut"/>
    <property type="match status" value="1"/>
</dbReference>
<keyword evidence="5" id="KW-1185">Reference proteome</keyword>
<feature type="region of interest" description="Disordered" evidence="1">
    <location>
        <begin position="365"/>
        <end position="421"/>
    </location>
</feature>
<comment type="caution">
    <text evidence="4">The sequence shown here is derived from an EMBL/GenBank/DDBJ whole genome shotgun (WGS) entry which is preliminary data.</text>
</comment>
<evidence type="ECO:0000313" key="5">
    <source>
        <dbReference type="Proteomes" id="UP000626092"/>
    </source>
</evidence>
<sequence>MHREGASRNARHFPCVETDTSKAHESMSLNEPECKDERMRNCSCHAYMSDAEAEARANCITWYENLMDVRRHVRRFPSWGLDLYVRVDVIELEMGTSASALKYTMGHNLVGIHKWPMWVVRWPGYTLDTGLSLINGDADVLKMLGTLGITEVGDIGDENATGVEEGARMECDLSDADSEDSNYVASEEDNDEVRDDDSWMYEDLEDVNIDEKWYSVLEENLSLKGSSDEEGDRHPEFKEKIHMANPILVEGMKFTGARQFREFLKEWNVVNGYDIEYKKNESTRITTVCRYGCTWRIHASPIMRTTTFQIKSIIEEHEGGRQYDNRPANSSYIGKKLLDEIKDNPTINITSFKNKIRRKIMNGQTSNATSQPMGTRTDVPPTIGTRTGAGRGATGREANGKGMTTSTGRGANGRGMTTSVGRGATGRVVTTVRTGRGRGAGSSQPPIGSSSQLVGRSTGRGVTGRGRRGWIYTTSNWFIITTNWKSLIDIRGVVANG</sequence>
<evidence type="ECO:0000256" key="1">
    <source>
        <dbReference type="SAM" id="MobiDB-lite"/>
    </source>
</evidence>
<name>A0A834LB77_RHOSS</name>
<dbReference type="AlphaFoldDB" id="A0A834LB77"/>
<evidence type="ECO:0000259" key="2">
    <source>
        <dbReference type="Pfam" id="PF03108"/>
    </source>
</evidence>
<feature type="region of interest" description="Disordered" evidence="1">
    <location>
        <begin position="173"/>
        <end position="194"/>
    </location>
</feature>
<dbReference type="PANTHER" id="PTHR31973">
    <property type="entry name" value="POLYPROTEIN, PUTATIVE-RELATED"/>
    <property type="match status" value="1"/>
</dbReference>
<dbReference type="InterPro" id="IPR004332">
    <property type="entry name" value="Transposase_MuDR"/>
</dbReference>
<gene>
    <name evidence="4" type="ORF">RHSIM_Rhsim11G0080600</name>
</gene>
<dbReference type="EMBL" id="WJXA01000011">
    <property type="protein sequence ID" value="KAF7128017.1"/>
    <property type="molecule type" value="Genomic_DNA"/>
</dbReference>
<evidence type="ECO:0000259" key="3">
    <source>
        <dbReference type="Pfam" id="PF08276"/>
    </source>
</evidence>
<feature type="domain" description="Apple" evidence="3">
    <location>
        <begin position="20"/>
        <end position="69"/>
    </location>
</feature>
<dbReference type="PANTHER" id="PTHR31973:SF187">
    <property type="entry name" value="MUTATOR TRANSPOSASE MUDRA PROTEIN"/>
    <property type="match status" value="1"/>
</dbReference>
<dbReference type="Pfam" id="PF08276">
    <property type="entry name" value="PAN_2"/>
    <property type="match status" value="1"/>
</dbReference>